<evidence type="ECO:0000256" key="3">
    <source>
        <dbReference type="ARBA" id="ARBA00022827"/>
    </source>
</evidence>
<comment type="caution">
    <text evidence="6">The sequence shown here is derived from an EMBL/GenBank/DDBJ whole genome shotgun (WGS) entry which is preliminary data.</text>
</comment>
<keyword evidence="2" id="KW-0285">Flavoprotein</keyword>
<protein>
    <submittedName>
        <fullName evidence="6">FAD-dependent oxidoreductase</fullName>
        <ecNumber evidence="6">1.-.-.-</ecNumber>
    </submittedName>
</protein>
<feature type="domain" description="FAD dependent oxidoreductase" evidence="5">
    <location>
        <begin position="26"/>
        <end position="420"/>
    </location>
</feature>
<dbReference type="PANTHER" id="PTHR10961">
    <property type="entry name" value="PEROXISOMAL SARCOSINE OXIDASE"/>
    <property type="match status" value="1"/>
</dbReference>
<dbReference type="PROSITE" id="PS51257">
    <property type="entry name" value="PROKAR_LIPOPROTEIN"/>
    <property type="match status" value="1"/>
</dbReference>
<evidence type="ECO:0000313" key="6">
    <source>
        <dbReference type="EMBL" id="MDM9631500.1"/>
    </source>
</evidence>
<dbReference type="SUPFAM" id="SSF51905">
    <property type="entry name" value="FAD/NAD(P)-binding domain"/>
    <property type="match status" value="1"/>
</dbReference>
<dbReference type="EMBL" id="JAUDUY010000003">
    <property type="protein sequence ID" value="MDM9631500.1"/>
    <property type="molecule type" value="Genomic_DNA"/>
</dbReference>
<dbReference type="GO" id="GO:0016491">
    <property type="term" value="F:oxidoreductase activity"/>
    <property type="evidence" value="ECO:0007669"/>
    <property type="project" value="UniProtKB-KW"/>
</dbReference>
<keyword evidence="7" id="KW-1185">Reference proteome</keyword>
<dbReference type="Gene3D" id="3.50.50.60">
    <property type="entry name" value="FAD/NAD(P)-binding domain"/>
    <property type="match status" value="1"/>
</dbReference>
<keyword evidence="4 6" id="KW-0560">Oxidoreductase</keyword>
<evidence type="ECO:0000256" key="2">
    <source>
        <dbReference type="ARBA" id="ARBA00022630"/>
    </source>
</evidence>
<dbReference type="Proteomes" id="UP001174839">
    <property type="component" value="Unassembled WGS sequence"/>
</dbReference>
<accession>A0ABT7WF01</accession>
<dbReference type="RefSeq" id="WP_289724855.1">
    <property type="nucleotide sequence ID" value="NZ_JAUDUY010000003.1"/>
</dbReference>
<evidence type="ECO:0000256" key="4">
    <source>
        <dbReference type="ARBA" id="ARBA00023002"/>
    </source>
</evidence>
<dbReference type="InterPro" id="IPR045170">
    <property type="entry name" value="MTOX"/>
</dbReference>
<comment type="cofactor">
    <cofactor evidence="1">
        <name>FAD</name>
        <dbReference type="ChEBI" id="CHEBI:57692"/>
    </cofactor>
</comment>
<dbReference type="EC" id="1.-.-.-" evidence="6"/>
<sequence>MKNSILFLFYSLALISCQTSDKIEEVVVIGGGLMGSSTAWELSKYGQNVLLIEQQDSIYTFGSSFGEARISRSLGPNEDIFSYLQQTSVKETKDLIKYLNEGESKKLHSMEDIYKTSPVTYIYSQSQSNEVEELLDGQTDKYEYATNSGEALEKFGMKVSDTTMVIREYKQYSGTLNPKILIKKLHQGIKKSGNRVQYRQKVTDLKKENGIYKITISDTKTGLSKTVLSKKVVAAAGPYNGTLVKDIAPYIRRLINPERLFLSFLKIDPIKYDELTPQDKNKLTASYPVAYLNSEIFYSMIEKFDEEDRPLLKIGGHFLRTDITDLNAVWEMELTEQEILWSKENTADYMVKLNLPLTASDLEFVKGYSCVYSLTESEVPYVSHVIKTDEEIDTSFVLVGGMSGIGAKGSLAYGLIAADLLLGKSNESFMYQKTKSSLGTDRLRLDLQNIDE</sequence>
<organism evidence="6 7">
    <name type="scientific">Robiginitalea aurantiaca</name>
    <dbReference type="NCBI Taxonomy" id="3056915"/>
    <lineage>
        <taxon>Bacteria</taxon>
        <taxon>Pseudomonadati</taxon>
        <taxon>Bacteroidota</taxon>
        <taxon>Flavobacteriia</taxon>
        <taxon>Flavobacteriales</taxon>
        <taxon>Flavobacteriaceae</taxon>
        <taxon>Robiginitalea</taxon>
    </lineage>
</organism>
<reference evidence="6" key="1">
    <citation type="submission" date="2023-06" db="EMBL/GenBank/DDBJ databases">
        <title>Robiginitalea aurantiacus sp. nov. and Algoriphagus sediminis sp. nov., isolated from coastal sediment.</title>
        <authorList>
            <person name="Zhou Z.Y."/>
            <person name="An J."/>
            <person name="Jia Y.W."/>
            <person name="Du Z.J."/>
        </authorList>
    </citation>
    <scope>NUCLEOTIDE SEQUENCE</scope>
    <source>
        <strain evidence="6">M39</strain>
    </source>
</reference>
<dbReference type="InterPro" id="IPR036188">
    <property type="entry name" value="FAD/NAD-bd_sf"/>
</dbReference>
<dbReference type="Pfam" id="PF01266">
    <property type="entry name" value="DAO"/>
    <property type="match status" value="1"/>
</dbReference>
<keyword evidence="3" id="KW-0274">FAD</keyword>
<name>A0ABT7WF01_9FLAO</name>
<gene>
    <name evidence="6" type="ORF">QU605_08455</name>
</gene>
<dbReference type="InterPro" id="IPR006076">
    <property type="entry name" value="FAD-dep_OxRdtase"/>
</dbReference>
<proteinExistence type="predicted"/>
<dbReference type="PANTHER" id="PTHR10961:SF7">
    <property type="entry name" value="FAD DEPENDENT OXIDOREDUCTASE DOMAIN-CONTAINING PROTEIN"/>
    <property type="match status" value="1"/>
</dbReference>
<dbReference type="Gene3D" id="3.30.9.10">
    <property type="entry name" value="D-Amino Acid Oxidase, subunit A, domain 2"/>
    <property type="match status" value="1"/>
</dbReference>
<evidence type="ECO:0000313" key="7">
    <source>
        <dbReference type="Proteomes" id="UP001174839"/>
    </source>
</evidence>
<evidence type="ECO:0000259" key="5">
    <source>
        <dbReference type="Pfam" id="PF01266"/>
    </source>
</evidence>
<evidence type="ECO:0000256" key="1">
    <source>
        <dbReference type="ARBA" id="ARBA00001974"/>
    </source>
</evidence>